<keyword evidence="3" id="KW-1185">Reference proteome</keyword>
<dbReference type="InterPro" id="IPR021550">
    <property type="entry name" value="DUF2897"/>
</dbReference>
<dbReference type="PATRIC" id="fig|1365250.3.peg.2802"/>
<protein>
    <recommendedName>
        <fullName evidence="4">DUF2897 domain-containing protein</fullName>
    </recommendedName>
</protein>
<evidence type="ECO:0000313" key="3">
    <source>
        <dbReference type="Proteomes" id="UP000076643"/>
    </source>
</evidence>
<evidence type="ECO:0008006" key="4">
    <source>
        <dbReference type="Google" id="ProtNLM"/>
    </source>
</evidence>
<dbReference type="EMBL" id="AUYB01000103">
    <property type="protein sequence ID" value="KZN37781.1"/>
    <property type="molecule type" value="Genomic_DNA"/>
</dbReference>
<accession>A0A166WR57</accession>
<sequence>MGEDKLETWQIILIIVAVLGYIIGNITLLKYATKFNVKDKIDKQIKSDDAEENDQQDSTQNEKH</sequence>
<comment type="caution">
    <text evidence="2">The sequence shown here is derived from an EMBL/GenBank/DDBJ whole genome shotgun (WGS) entry which is preliminary data.</text>
</comment>
<gene>
    <name evidence="2" type="ORF">N475_02895</name>
</gene>
<proteinExistence type="predicted"/>
<reference evidence="2 3" key="1">
    <citation type="submission" date="2013-07" db="EMBL/GenBank/DDBJ databases">
        <title>Comparative Genomic and Metabolomic Analysis of Twelve Strains of Pseudoalteromonas luteoviolacea.</title>
        <authorList>
            <person name="Vynne N.G."/>
            <person name="Mansson M."/>
            <person name="Gram L."/>
        </authorList>
    </citation>
    <scope>NUCLEOTIDE SEQUENCE [LARGE SCALE GENOMIC DNA]</scope>
    <source>
        <strain evidence="2 3">DSM 6061</strain>
    </source>
</reference>
<keyword evidence="1" id="KW-0472">Membrane</keyword>
<dbReference type="AlphaFoldDB" id="A0A166WR57"/>
<organism evidence="2 3">
    <name type="scientific">Pseudoalteromonas luteoviolacea DSM 6061</name>
    <dbReference type="NCBI Taxonomy" id="1365250"/>
    <lineage>
        <taxon>Bacteria</taxon>
        <taxon>Pseudomonadati</taxon>
        <taxon>Pseudomonadota</taxon>
        <taxon>Gammaproteobacteria</taxon>
        <taxon>Alteromonadales</taxon>
        <taxon>Pseudoalteromonadaceae</taxon>
        <taxon>Pseudoalteromonas</taxon>
    </lineage>
</organism>
<feature type="transmembrane region" description="Helical" evidence="1">
    <location>
        <begin position="12"/>
        <end position="33"/>
    </location>
</feature>
<evidence type="ECO:0000256" key="1">
    <source>
        <dbReference type="SAM" id="Phobius"/>
    </source>
</evidence>
<name>A0A166WR57_9GAMM</name>
<keyword evidence="1" id="KW-0812">Transmembrane</keyword>
<evidence type="ECO:0000313" key="2">
    <source>
        <dbReference type="EMBL" id="KZN37781.1"/>
    </source>
</evidence>
<dbReference type="RefSeq" id="WP_063355161.1">
    <property type="nucleotide sequence ID" value="NZ_AQHB01000028.1"/>
</dbReference>
<dbReference type="Pfam" id="PF11446">
    <property type="entry name" value="DUF2897"/>
    <property type="match status" value="1"/>
</dbReference>
<dbReference type="Proteomes" id="UP000076643">
    <property type="component" value="Unassembled WGS sequence"/>
</dbReference>
<keyword evidence="1" id="KW-1133">Transmembrane helix</keyword>